<dbReference type="GO" id="GO:0004476">
    <property type="term" value="F:mannose-6-phosphate isomerase activity"/>
    <property type="evidence" value="ECO:0007669"/>
    <property type="project" value="InterPro"/>
</dbReference>
<dbReference type="Gene3D" id="3.40.50.10490">
    <property type="entry name" value="Glucose-6-phosphate isomerase like protein, domain 1"/>
    <property type="match status" value="2"/>
</dbReference>
<feature type="domain" description="SIS" evidence="3">
    <location>
        <begin position="15"/>
        <end position="152"/>
    </location>
</feature>
<comment type="caution">
    <text evidence="4">The sequence shown here is derived from an EMBL/GenBank/DDBJ whole genome shotgun (WGS) entry which is preliminary data.</text>
</comment>
<proteinExistence type="inferred from homology"/>
<evidence type="ECO:0000256" key="2">
    <source>
        <dbReference type="ARBA" id="ARBA00023235"/>
    </source>
</evidence>
<dbReference type="InterPro" id="IPR001347">
    <property type="entry name" value="SIS_dom"/>
</dbReference>
<dbReference type="SUPFAM" id="SSF53697">
    <property type="entry name" value="SIS domain"/>
    <property type="match status" value="1"/>
</dbReference>
<dbReference type="Pfam" id="PF10432">
    <property type="entry name" value="bact-PGI_C"/>
    <property type="match status" value="1"/>
</dbReference>
<organism evidence="4 5">
    <name type="scientific">Candidatus Sungbacteria bacterium RIFCSPHIGHO2_02_FULL_51_29</name>
    <dbReference type="NCBI Taxonomy" id="1802273"/>
    <lineage>
        <taxon>Bacteria</taxon>
        <taxon>Candidatus Sungiibacteriota</taxon>
    </lineage>
</organism>
<comment type="similarity">
    <text evidence="1">Belongs to the PGI/PMI family.</text>
</comment>
<dbReference type="Proteomes" id="UP000177811">
    <property type="component" value="Unassembled WGS sequence"/>
</dbReference>
<dbReference type="InterPro" id="IPR046348">
    <property type="entry name" value="SIS_dom_sf"/>
</dbReference>
<dbReference type="AlphaFoldDB" id="A0A1G2KQ33"/>
<dbReference type="CDD" id="cd05637">
    <property type="entry name" value="SIS_PGI_PMI_2"/>
    <property type="match status" value="1"/>
</dbReference>
<evidence type="ECO:0000313" key="4">
    <source>
        <dbReference type="EMBL" id="OHA01374.1"/>
    </source>
</evidence>
<dbReference type="EMBL" id="MHQL01000064">
    <property type="protein sequence ID" value="OHA01374.1"/>
    <property type="molecule type" value="Genomic_DNA"/>
</dbReference>
<dbReference type="InterPro" id="IPR019490">
    <property type="entry name" value="Glu6P/Mann6P_isomerase_C"/>
</dbReference>
<dbReference type="PROSITE" id="PS51464">
    <property type="entry name" value="SIS"/>
    <property type="match status" value="1"/>
</dbReference>
<keyword evidence="2" id="KW-0413">Isomerase</keyword>
<name>A0A1G2KQ33_9BACT</name>
<gene>
    <name evidence="4" type="ORF">A3C16_00920</name>
</gene>
<evidence type="ECO:0000256" key="1">
    <source>
        <dbReference type="ARBA" id="ARBA00010523"/>
    </source>
</evidence>
<evidence type="ECO:0000313" key="5">
    <source>
        <dbReference type="Proteomes" id="UP000177811"/>
    </source>
</evidence>
<evidence type="ECO:0000259" key="3">
    <source>
        <dbReference type="PROSITE" id="PS51464"/>
    </source>
</evidence>
<dbReference type="GO" id="GO:0004347">
    <property type="term" value="F:glucose-6-phosphate isomerase activity"/>
    <property type="evidence" value="ECO:0007669"/>
    <property type="project" value="InterPro"/>
</dbReference>
<dbReference type="GO" id="GO:0005975">
    <property type="term" value="P:carbohydrate metabolic process"/>
    <property type="evidence" value="ECO:0007669"/>
    <property type="project" value="InterPro"/>
</dbReference>
<reference evidence="4 5" key="1">
    <citation type="journal article" date="2016" name="Nat. Commun.">
        <title>Thousands of microbial genomes shed light on interconnected biogeochemical processes in an aquifer system.</title>
        <authorList>
            <person name="Anantharaman K."/>
            <person name="Brown C.T."/>
            <person name="Hug L.A."/>
            <person name="Sharon I."/>
            <person name="Castelle C.J."/>
            <person name="Probst A.J."/>
            <person name="Thomas B.C."/>
            <person name="Singh A."/>
            <person name="Wilkins M.J."/>
            <person name="Karaoz U."/>
            <person name="Brodie E.L."/>
            <person name="Williams K.H."/>
            <person name="Hubbard S.S."/>
            <person name="Banfield J.F."/>
        </authorList>
    </citation>
    <scope>NUCLEOTIDE SEQUENCE [LARGE SCALE GENOMIC DNA]</scope>
</reference>
<dbReference type="GO" id="GO:0097367">
    <property type="term" value="F:carbohydrate derivative binding"/>
    <property type="evidence" value="ECO:0007669"/>
    <property type="project" value="InterPro"/>
</dbReference>
<dbReference type="GO" id="GO:1901135">
    <property type="term" value="P:carbohydrate derivative metabolic process"/>
    <property type="evidence" value="ECO:0007669"/>
    <property type="project" value="InterPro"/>
</dbReference>
<accession>A0A1G2KQ33</accession>
<protein>
    <recommendedName>
        <fullName evidence="3">SIS domain-containing protein</fullName>
    </recommendedName>
</protein>
<sequence length="322" mass="35608">MVQDAIKKFPTQFSFQPVVENGPLGAYDQFIVCGMGGSHLAGDLLKMIRPERTLAVHSDYGLPPISEQEIARTLVIASSYSGNTEETLDSYNAARTRGMAVAVISTGGALLQKAQQDGVPYVRLPDTGIQPRQALGFGMRALFALMGDGEALAKSETLTTSLNAEALEAPGKELALRMRGFVPVIYSSWRNSALAYNWKIKFNETGKIPAFYNVLPELNHNEMTGFDVREGTRALSQKFYFVFLKDTADRPRTQKRMAVLERLYRERGLLVEVMPLAGENDLLKMFSSLVLADWAAYHTALGYGAEPEQVPMVEEFKKLILG</sequence>